<keyword evidence="3" id="KW-1185">Reference proteome</keyword>
<evidence type="ECO:0000256" key="1">
    <source>
        <dbReference type="SAM" id="MobiDB-lite"/>
    </source>
</evidence>
<protein>
    <submittedName>
        <fullName evidence="2">Uncharacterized protein</fullName>
    </submittedName>
</protein>
<sequence>MTMVKQLSNFFKKDTAGPVVIMAQAGAEAPAETPAEAPAAETPAEVPAPETPEAETPAETPAPAAAAAPATPAAQVSISPERLAALEGYERELNALRPKYEVLEAWYNNVKGQGAGVGKDASEAAGAPAAKSWEKAPWNN</sequence>
<dbReference type="Proteomes" id="UP000000493">
    <property type="component" value="Chromosome"/>
</dbReference>
<dbReference type="EMBL" id="CP002859">
    <property type="protein sequence ID" value="AEI46773.1"/>
    <property type="molecule type" value="Genomic_DNA"/>
</dbReference>
<gene>
    <name evidence="2" type="ordered locus">Runsl_0321</name>
</gene>
<feature type="region of interest" description="Disordered" evidence="1">
    <location>
        <begin position="112"/>
        <end position="140"/>
    </location>
</feature>
<proteinExistence type="predicted"/>
<accession>A0A7U4E3V3</accession>
<organism evidence="2 3">
    <name type="scientific">Runella slithyformis (strain ATCC 29530 / DSM 19594 / LMG 11500 / NCIMB 11436 / LSU 4)</name>
    <dbReference type="NCBI Taxonomy" id="761193"/>
    <lineage>
        <taxon>Bacteria</taxon>
        <taxon>Pseudomonadati</taxon>
        <taxon>Bacteroidota</taxon>
        <taxon>Cytophagia</taxon>
        <taxon>Cytophagales</taxon>
        <taxon>Spirosomataceae</taxon>
        <taxon>Runella</taxon>
    </lineage>
</organism>
<feature type="compositionally biased region" description="Low complexity" evidence="1">
    <location>
        <begin position="27"/>
        <end position="48"/>
    </location>
</feature>
<reference evidence="3" key="1">
    <citation type="submission" date="2011-06" db="EMBL/GenBank/DDBJ databases">
        <title>The complete genome of chromosome of Runella slithyformis DSM 19594.</title>
        <authorList>
            <consortium name="US DOE Joint Genome Institute (JGI-PGF)"/>
            <person name="Lucas S."/>
            <person name="Han J."/>
            <person name="Lapidus A."/>
            <person name="Bruce D."/>
            <person name="Goodwin L."/>
            <person name="Pitluck S."/>
            <person name="Peters L."/>
            <person name="Kyrpides N."/>
            <person name="Mavromatis K."/>
            <person name="Ivanova N."/>
            <person name="Ovchinnikova G."/>
            <person name="Zhang X."/>
            <person name="Misra M."/>
            <person name="Detter J.C."/>
            <person name="Tapia R."/>
            <person name="Han C."/>
            <person name="Land M."/>
            <person name="Hauser L."/>
            <person name="Markowitz V."/>
            <person name="Cheng J.-F."/>
            <person name="Hugenholtz P."/>
            <person name="Woyke T."/>
            <person name="Wu D."/>
            <person name="Tindall B."/>
            <person name="Faehrich R."/>
            <person name="Brambilla E."/>
            <person name="Klenk H.-P."/>
            <person name="Eisen J.A."/>
        </authorList>
    </citation>
    <scope>NUCLEOTIDE SEQUENCE [LARGE SCALE GENOMIC DNA]</scope>
    <source>
        <strain evidence="3">ATCC 29530 / DSM 19594 / LMG 11500 / NCIMB 11436 / LSU 4</strain>
    </source>
</reference>
<dbReference type="KEGG" id="rsi:Runsl_0321"/>
<feature type="region of interest" description="Disordered" evidence="1">
    <location>
        <begin position="26"/>
        <end position="77"/>
    </location>
</feature>
<feature type="compositionally biased region" description="Low complexity" evidence="1">
    <location>
        <begin position="54"/>
        <end position="74"/>
    </location>
</feature>
<evidence type="ECO:0000313" key="2">
    <source>
        <dbReference type="EMBL" id="AEI46773.1"/>
    </source>
</evidence>
<dbReference type="AlphaFoldDB" id="A0A7U4E3V3"/>
<reference evidence="2 3" key="2">
    <citation type="journal article" date="2012" name="Stand. Genomic Sci.">
        <title>Complete genome sequence of the aquatic bacterium Runella slithyformis type strain (LSU 4(T)).</title>
        <authorList>
            <person name="Copeland A."/>
            <person name="Zhang X."/>
            <person name="Misra M."/>
            <person name="Lapidus A."/>
            <person name="Nolan M."/>
            <person name="Lucas S."/>
            <person name="Deshpande S."/>
            <person name="Cheng J.F."/>
            <person name="Tapia R."/>
            <person name="Goodwin L.A."/>
            <person name="Pitluck S."/>
            <person name="Liolios K."/>
            <person name="Pagani I."/>
            <person name="Ivanova N."/>
            <person name="Mikhailova N."/>
            <person name="Pati A."/>
            <person name="Chen A."/>
            <person name="Palaniappan K."/>
            <person name="Land M."/>
            <person name="Hauser L."/>
            <person name="Pan C."/>
            <person name="Jeffries C.D."/>
            <person name="Detter J.C."/>
            <person name="Brambilla E.M."/>
            <person name="Rohde M."/>
            <person name="Djao O.D."/>
            <person name="Goker M."/>
            <person name="Sikorski J."/>
            <person name="Tindall B.J."/>
            <person name="Woyke T."/>
            <person name="Bristow J."/>
            <person name="Eisen J.A."/>
            <person name="Markowitz V."/>
            <person name="Hugenholtz P."/>
            <person name="Kyrpides N.C."/>
            <person name="Klenk H.P."/>
            <person name="Mavromatis K."/>
        </authorList>
    </citation>
    <scope>NUCLEOTIDE SEQUENCE [LARGE SCALE GENOMIC DNA]</scope>
    <source>
        <strain evidence="3">ATCC 29530 / DSM 19594 / LMG 11500 / NCIMB 11436 / LSU 4</strain>
    </source>
</reference>
<evidence type="ECO:0000313" key="3">
    <source>
        <dbReference type="Proteomes" id="UP000000493"/>
    </source>
</evidence>
<name>A0A7U4E3V3_RUNSL</name>